<reference evidence="1 2" key="1">
    <citation type="submission" date="2018-06" db="EMBL/GenBank/DDBJ databases">
        <title>Comparative genomics reveals the genomic features of Rhizophagus irregularis, R. cerebriforme, R. diaphanum and Gigaspora rosea, and their symbiotic lifestyle signature.</title>
        <authorList>
            <person name="Morin E."/>
            <person name="San Clemente H."/>
            <person name="Chen E.C.H."/>
            <person name="De La Providencia I."/>
            <person name="Hainaut M."/>
            <person name="Kuo A."/>
            <person name="Kohler A."/>
            <person name="Murat C."/>
            <person name="Tang N."/>
            <person name="Roy S."/>
            <person name="Loubradou J."/>
            <person name="Henrissat B."/>
            <person name="Grigoriev I.V."/>
            <person name="Corradi N."/>
            <person name="Roux C."/>
            <person name="Martin F.M."/>
        </authorList>
    </citation>
    <scope>NUCLEOTIDE SEQUENCE [LARGE SCALE GENOMIC DNA]</scope>
    <source>
        <strain evidence="1 2">DAOM 194757</strain>
    </source>
</reference>
<dbReference type="AlphaFoldDB" id="A0A397VVI3"/>
<accession>A0A397VVI3</accession>
<dbReference type="EMBL" id="QKWP01000282">
    <property type="protein sequence ID" value="RIB23026.1"/>
    <property type="molecule type" value="Genomic_DNA"/>
</dbReference>
<evidence type="ECO:0000313" key="2">
    <source>
        <dbReference type="Proteomes" id="UP000266673"/>
    </source>
</evidence>
<sequence length="69" mass="8319">MTPEEQQNQLKRQSINECAIQNDNKRIICLSSYFAQNGRLYGTYEWLHDLHLFFYEQSKNYINTDIKKS</sequence>
<keyword evidence="2" id="KW-1185">Reference proteome</keyword>
<protein>
    <submittedName>
        <fullName evidence="1">Uncharacterized protein</fullName>
    </submittedName>
</protein>
<proteinExistence type="predicted"/>
<evidence type="ECO:0000313" key="1">
    <source>
        <dbReference type="EMBL" id="RIB23026.1"/>
    </source>
</evidence>
<dbReference type="Proteomes" id="UP000266673">
    <property type="component" value="Unassembled WGS sequence"/>
</dbReference>
<name>A0A397VVI3_9GLOM</name>
<comment type="caution">
    <text evidence="1">The sequence shown here is derived from an EMBL/GenBank/DDBJ whole genome shotgun (WGS) entry which is preliminary data.</text>
</comment>
<gene>
    <name evidence="1" type="ORF">C2G38_2073974</name>
</gene>
<organism evidence="1 2">
    <name type="scientific">Gigaspora rosea</name>
    <dbReference type="NCBI Taxonomy" id="44941"/>
    <lineage>
        <taxon>Eukaryota</taxon>
        <taxon>Fungi</taxon>
        <taxon>Fungi incertae sedis</taxon>
        <taxon>Mucoromycota</taxon>
        <taxon>Glomeromycotina</taxon>
        <taxon>Glomeromycetes</taxon>
        <taxon>Diversisporales</taxon>
        <taxon>Gigasporaceae</taxon>
        <taxon>Gigaspora</taxon>
    </lineage>
</organism>